<dbReference type="Pfam" id="PF07690">
    <property type="entry name" value="MFS_1"/>
    <property type="match status" value="1"/>
</dbReference>
<dbReference type="Gene3D" id="1.20.1720.10">
    <property type="entry name" value="Multidrug resistance protein D"/>
    <property type="match status" value="1"/>
</dbReference>
<feature type="transmembrane region" description="Helical" evidence="8">
    <location>
        <begin position="119"/>
        <end position="141"/>
    </location>
</feature>
<keyword evidence="3 8" id="KW-0813">Transport</keyword>
<comment type="similarity">
    <text evidence="2 8">Belongs to the major facilitator superfamily. Bcr/CmlA family.</text>
</comment>
<proteinExistence type="inferred from homology"/>
<feature type="transmembrane region" description="Helical" evidence="8">
    <location>
        <begin position="234"/>
        <end position="250"/>
    </location>
</feature>
<dbReference type="GO" id="GO:0005886">
    <property type="term" value="C:plasma membrane"/>
    <property type="evidence" value="ECO:0007669"/>
    <property type="project" value="UniProtKB-SubCell"/>
</dbReference>
<dbReference type="GO" id="GO:1990961">
    <property type="term" value="P:xenobiotic detoxification by transmembrane export across the plasma membrane"/>
    <property type="evidence" value="ECO:0007669"/>
    <property type="project" value="InterPro"/>
</dbReference>
<evidence type="ECO:0000256" key="2">
    <source>
        <dbReference type="ARBA" id="ARBA00006236"/>
    </source>
</evidence>
<keyword evidence="7 8" id="KW-0472">Membrane</keyword>
<dbReference type="CDD" id="cd17320">
    <property type="entry name" value="MFS_MdfA_MDR_like"/>
    <property type="match status" value="1"/>
</dbReference>
<evidence type="ECO:0000313" key="11">
    <source>
        <dbReference type="Proteomes" id="UP000015351"/>
    </source>
</evidence>
<dbReference type="Proteomes" id="UP000015351">
    <property type="component" value="Unassembled WGS sequence"/>
</dbReference>
<dbReference type="InterPro" id="IPR004812">
    <property type="entry name" value="Efflux_drug-R_Bcr/CmlA"/>
</dbReference>
<evidence type="ECO:0000313" key="10">
    <source>
        <dbReference type="EMBL" id="EPX79845.1"/>
    </source>
</evidence>
<sequence>MLLAGVSALNMSVFLPSLPAMTQAFETEYGVMQLSISLYLACTAALQMVIGPMSDRYGRRPIVLATLVIFALASLGCYLSTSIEMFLTFRMISAAVAVGMVMSRTVVRDVVPMAEAASMIGYVTMGMSLVPMAAPTLGGFIDEFFGWRAIFLFTFALGAAMTLLCWVDQGETNQEKSVSFTEQFADYPELFTSLRFWGYALAAAFASGAFFAFLGGSPYVASVVYELPPTTTRYLFGVPAIGYFVGNMISGRYSVSIGVNHMVLIGAALLVFGMAASLVVTAIGYGSAFTFFSFCTFVGLGNGMVLPNATAGLLSVRPHLAGTASGVGGAIMIGGGAALAALAGALLEQGHGSYPLQWVMLLSTIASLVCILLVMRRDP</sequence>
<keyword evidence="4" id="KW-1003">Cell membrane</keyword>
<accession>S9RP28</accession>
<feature type="transmembrane region" description="Helical" evidence="8">
    <location>
        <begin position="34"/>
        <end position="50"/>
    </location>
</feature>
<dbReference type="eggNOG" id="COG2814">
    <property type="taxonomic scope" value="Bacteria"/>
</dbReference>
<dbReference type="PROSITE" id="PS00216">
    <property type="entry name" value="SUGAR_TRANSPORT_1"/>
    <property type="match status" value="1"/>
</dbReference>
<feature type="transmembrane region" description="Helical" evidence="8">
    <location>
        <begin position="291"/>
        <end position="314"/>
    </location>
</feature>
<dbReference type="InterPro" id="IPR036259">
    <property type="entry name" value="MFS_trans_sf"/>
</dbReference>
<evidence type="ECO:0000256" key="8">
    <source>
        <dbReference type="RuleBase" id="RU365088"/>
    </source>
</evidence>
<comment type="caution">
    <text evidence="8">Lacks conserved residue(s) required for the propagation of feature annotation.</text>
</comment>
<keyword evidence="5 8" id="KW-0812">Transmembrane</keyword>
<dbReference type="PANTHER" id="PTHR23501:SF191">
    <property type="entry name" value="VACUOLAR BASIC AMINO ACID TRANSPORTER 4"/>
    <property type="match status" value="1"/>
</dbReference>
<evidence type="ECO:0000256" key="1">
    <source>
        <dbReference type="ARBA" id="ARBA00004651"/>
    </source>
</evidence>
<keyword evidence="11" id="KW-1185">Reference proteome</keyword>
<feature type="domain" description="Major facilitator superfamily (MFS) profile" evidence="9">
    <location>
        <begin position="1"/>
        <end position="379"/>
    </location>
</feature>
<protein>
    <recommendedName>
        <fullName evidence="8">Bcr/CflA family efflux transporter</fullName>
    </recommendedName>
</protein>
<dbReference type="PROSITE" id="PS50850">
    <property type="entry name" value="MFS"/>
    <property type="match status" value="1"/>
</dbReference>
<feature type="transmembrane region" description="Helical" evidence="8">
    <location>
        <begin position="358"/>
        <end position="375"/>
    </location>
</feature>
<dbReference type="InterPro" id="IPR005829">
    <property type="entry name" value="Sugar_transporter_CS"/>
</dbReference>
<dbReference type="InterPro" id="IPR020846">
    <property type="entry name" value="MFS_dom"/>
</dbReference>
<organism evidence="10 11">
    <name type="scientific">Litoreibacter arenae DSM 19593</name>
    <dbReference type="NCBI Taxonomy" id="1123360"/>
    <lineage>
        <taxon>Bacteria</taxon>
        <taxon>Pseudomonadati</taxon>
        <taxon>Pseudomonadota</taxon>
        <taxon>Alphaproteobacteria</taxon>
        <taxon>Rhodobacterales</taxon>
        <taxon>Roseobacteraceae</taxon>
        <taxon>Litoreibacter</taxon>
    </lineage>
</organism>
<reference evidence="11" key="1">
    <citation type="journal article" date="2013" name="Stand. Genomic Sci.">
        <title>Genome sequence of the Litoreibacter arenae type strain (DSM 19593(T)), a member of the Roseobacter clade isolated from sea sand.</title>
        <authorList>
            <person name="Riedel T."/>
            <person name="Fiebig A."/>
            <person name="Petersen J."/>
            <person name="Gronow S."/>
            <person name="Kyrpides N.C."/>
            <person name="Goker M."/>
            <person name="Klenk H.P."/>
        </authorList>
    </citation>
    <scope>NUCLEOTIDE SEQUENCE [LARGE SCALE GENOMIC DNA]</scope>
    <source>
        <strain evidence="11">DSM 19593</strain>
    </source>
</reference>
<evidence type="ECO:0000256" key="7">
    <source>
        <dbReference type="ARBA" id="ARBA00023136"/>
    </source>
</evidence>
<dbReference type="HOGENOM" id="CLU_001265_47_1_5"/>
<dbReference type="GO" id="GO:0042910">
    <property type="term" value="F:xenobiotic transmembrane transporter activity"/>
    <property type="evidence" value="ECO:0007669"/>
    <property type="project" value="InterPro"/>
</dbReference>
<dbReference type="NCBIfam" id="TIGR00710">
    <property type="entry name" value="efflux_Bcr_CflA"/>
    <property type="match status" value="1"/>
</dbReference>
<keyword evidence="6 8" id="KW-1133">Transmembrane helix</keyword>
<dbReference type="SUPFAM" id="SSF103473">
    <property type="entry name" value="MFS general substrate transporter"/>
    <property type="match status" value="1"/>
</dbReference>
<dbReference type="PATRIC" id="fig|1123360.3.peg.1170"/>
<keyword evidence="8" id="KW-0997">Cell inner membrane</keyword>
<dbReference type="EMBL" id="AONI01000009">
    <property type="protein sequence ID" value="EPX79845.1"/>
    <property type="molecule type" value="Genomic_DNA"/>
</dbReference>
<comment type="subcellular location">
    <subcellularLocation>
        <location evidence="8">Cell inner membrane</location>
        <topology evidence="8">Multi-pass membrane protein</topology>
    </subcellularLocation>
    <subcellularLocation>
        <location evidence="1">Cell membrane</location>
        <topology evidence="1">Multi-pass membrane protein</topology>
    </subcellularLocation>
</comment>
<feature type="transmembrane region" description="Helical" evidence="8">
    <location>
        <begin position="62"/>
        <end position="81"/>
    </location>
</feature>
<comment type="caution">
    <text evidence="10">The sequence shown here is derived from an EMBL/GenBank/DDBJ whole genome shotgun (WGS) entry which is preliminary data.</text>
</comment>
<feature type="transmembrane region" description="Helical" evidence="8">
    <location>
        <begin position="87"/>
        <end position="107"/>
    </location>
</feature>
<evidence type="ECO:0000259" key="9">
    <source>
        <dbReference type="PROSITE" id="PS50850"/>
    </source>
</evidence>
<evidence type="ECO:0000256" key="6">
    <source>
        <dbReference type="ARBA" id="ARBA00022989"/>
    </source>
</evidence>
<name>S9RP28_9RHOB</name>
<evidence type="ECO:0000256" key="3">
    <source>
        <dbReference type="ARBA" id="ARBA00022448"/>
    </source>
</evidence>
<feature type="transmembrane region" description="Helical" evidence="8">
    <location>
        <begin position="147"/>
        <end position="167"/>
    </location>
</feature>
<feature type="transmembrane region" description="Helical" evidence="8">
    <location>
        <begin position="196"/>
        <end position="214"/>
    </location>
</feature>
<gene>
    <name evidence="10" type="ORF">thalar_01181</name>
</gene>
<feature type="transmembrane region" description="Helical" evidence="8">
    <location>
        <begin position="262"/>
        <end position="285"/>
    </location>
</feature>
<evidence type="ECO:0000256" key="4">
    <source>
        <dbReference type="ARBA" id="ARBA00022475"/>
    </source>
</evidence>
<feature type="transmembrane region" description="Helical" evidence="8">
    <location>
        <begin position="326"/>
        <end position="346"/>
    </location>
</feature>
<dbReference type="InterPro" id="IPR011701">
    <property type="entry name" value="MFS"/>
</dbReference>
<dbReference type="PANTHER" id="PTHR23501">
    <property type="entry name" value="MAJOR FACILITATOR SUPERFAMILY"/>
    <property type="match status" value="1"/>
</dbReference>
<dbReference type="AlphaFoldDB" id="S9RP28"/>
<dbReference type="STRING" id="1123360.thalar_01181"/>
<evidence type="ECO:0000256" key="5">
    <source>
        <dbReference type="ARBA" id="ARBA00022692"/>
    </source>
</evidence>